<dbReference type="AlphaFoldDB" id="A0AAP6BM19"/>
<dbReference type="Pfam" id="PF21848">
    <property type="entry name" value="DUF6907"/>
    <property type="match status" value="1"/>
</dbReference>
<accession>A0AAP6BM19</accession>
<name>A0AAP6BM19_9ACTN</name>
<sequence>MTILAHSHTPSTVTPNPAEQRDGITVMIGRCLPGLSPHPTDVWETTDMAPQYHYEALYDPTQITLADAETAVRIALAADGKHVSRFLNEDTPRTMAFTDKVTGQKRPFVCLPGCDMDHRADTNTPTYAEDVYCNIPGGAGSLPLIGSLCDEGLREFTVLGWSINVDPYSTRLGRRMPHVNIEYIDEHYIEDLDPDSLETVIHVLQERVDSLRTAHTQLVALRAAYRNQSAVTA</sequence>
<evidence type="ECO:0000313" key="2">
    <source>
        <dbReference type="EMBL" id="MDX2967269.1"/>
    </source>
</evidence>
<dbReference type="GeneID" id="69813959"/>
<feature type="compositionally biased region" description="Polar residues" evidence="1">
    <location>
        <begin position="8"/>
        <end position="17"/>
    </location>
</feature>
<evidence type="ECO:0000313" key="5">
    <source>
        <dbReference type="Proteomes" id="UP001282288"/>
    </source>
</evidence>
<gene>
    <name evidence="2" type="ORF">PV399_47385</name>
    <name evidence="3" type="ORF">PV666_02545</name>
</gene>
<reference evidence="2 4" key="1">
    <citation type="journal article" date="2023" name="Microb. Genom.">
        <title>Mesoterricola silvestris gen. nov., sp. nov., Mesoterricola sediminis sp. nov., Geothrix oryzae sp. nov., Geothrix edaphica sp. nov., Geothrix rubra sp. nov., and Geothrix limicola sp. nov., six novel members of Acidobacteriota isolated from soils.</title>
        <authorList>
            <person name="Weisberg A.J."/>
            <person name="Pearce E."/>
            <person name="Kramer C.G."/>
            <person name="Chang J.H."/>
            <person name="Clarke C.R."/>
        </authorList>
    </citation>
    <scope>NUCLEOTIDE SEQUENCE</scope>
    <source>
        <strain evidence="3 4">NB05-1H</strain>
        <strain evidence="2">NRRL_B-16521</strain>
    </source>
</reference>
<evidence type="ECO:0000256" key="1">
    <source>
        <dbReference type="SAM" id="MobiDB-lite"/>
    </source>
</evidence>
<dbReference type="EMBL" id="JARAWP010000001">
    <property type="protein sequence ID" value="MDX3016763.1"/>
    <property type="molecule type" value="Genomic_DNA"/>
</dbReference>
<feature type="region of interest" description="Disordered" evidence="1">
    <location>
        <begin position="1"/>
        <end position="20"/>
    </location>
</feature>
<comment type="caution">
    <text evidence="2">The sequence shown here is derived from an EMBL/GenBank/DDBJ whole genome shotgun (WGS) entry which is preliminary data.</text>
</comment>
<keyword evidence="4" id="KW-1185">Reference proteome</keyword>
<evidence type="ECO:0000313" key="3">
    <source>
        <dbReference type="EMBL" id="MDX3016763.1"/>
    </source>
</evidence>
<dbReference type="Proteomes" id="UP001272987">
    <property type="component" value="Unassembled WGS sequence"/>
</dbReference>
<dbReference type="InterPro" id="IPR054202">
    <property type="entry name" value="DUF6907"/>
</dbReference>
<evidence type="ECO:0000313" key="4">
    <source>
        <dbReference type="Proteomes" id="UP001272987"/>
    </source>
</evidence>
<protein>
    <submittedName>
        <fullName evidence="2">Uncharacterized protein</fullName>
    </submittedName>
</protein>
<dbReference type="RefSeq" id="WP_010361267.1">
    <property type="nucleotide sequence ID" value="NZ_JAGJBY010000004.1"/>
</dbReference>
<proteinExistence type="predicted"/>
<organism evidence="2 5">
    <name type="scientific">Streptomyces acidiscabies</name>
    <dbReference type="NCBI Taxonomy" id="42234"/>
    <lineage>
        <taxon>Bacteria</taxon>
        <taxon>Bacillati</taxon>
        <taxon>Actinomycetota</taxon>
        <taxon>Actinomycetes</taxon>
        <taxon>Kitasatosporales</taxon>
        <taxon>Streptomycetaceae</taxon>
        <taxon>Streptomyces</taxon>
    </lineage>
</organism>
<dbReference type="EMBL" id="JARAWC010000092">
    <property type="protein sequence ID" value="MDX2967269.1"/>
    <property type="molecule type" value="Genomic_DNA"/>
</dbReference>
<dbReference type="Proteomes" id="UP001282288">
    <property type="component" value="Unassembled WGS sequence"/>
</dbReference>